<keyword evidence="1" id="KW-0732">Signal</keyword>
<accession>A0AA88DT26</accession>
<keyword evidence="3" id="KW-1185">Reference proteome</keyword>
<name>A0AA88DT26_FICCA</name>
<reference evidence="2" key="1">
    <citation type="submission" date="2023-07" db="EMBL/GenBank/DDBJ databases">
        <title>draft genome sequence of fig (Ficus carica).</title>
        <authorList>
            <person name="Takahashi T."/>
            <person name="Nishimura K."/>
        </authorList>
    </citation>
    <scope>NUCLEOTIDE SEQUENCE</scope>
</reference>
<dbReference type="EMBL" id="BTGU01000104">
    <property type="protein sequence ID" value="GMN60958.1"/>
    <property type="molecule type" value="Genomic_DNA"/>
</dbReference>
<evidence type="ECO:0000313" key="2">
    <source>
        <dbReference type="EMBL" id="GMN60958.1"/>
    </source>
</evidence>
<dbReference type="Proteomes" id="UP001187192">
    <property type="component" value="Unassembled WGS sequence"/>
</dbReference>
<comment type="caution">
    <text evidence="2">The sequence shown here is derived from an EMBL/GenBank/DDBJ whole genome shotgun (WGS) entry which is preliminary data.</text>
</comment>
<proteinExistence type="predicted"/>
<feature type="signal peptide" evidence="1">
    <location>
        <begin position="1"/>
        <end position="24"/>
    </location>
</feature>
<dbReference type="Gramene" id="FCD_00032904-RA">
    <property type="protein sequence ID" value="FCD_00032904-RA:cds"/>
    <property type="gene ID" value="FCD_00032904"/>
</dbReference>
<gene>
    <name evidence="2" type="ORF">TIFTF001_030070</name>
</gene>
<evidence type="ECO:0000256" key="1">
    <source>
        <dbReference type="SAM" id="SignalP"/>
    </source>
</evidence>
<protein>
    <submittedName>
        <fullName evidence="2">Uncharacterized protein</fullName>
    </submittedName>
</protein>
<dbReference type="AlphaFoldDB" id="A0AA88DT26"/>
<sequence>MALFNNVSLVLLLLLVALSSMANARSLEVSSESTEPKFCSSCECKEENGNTRCYRTDKKIGGCPLVCSTRCACFETLPLQCFCTYEVDTCSPSDCSINTVSVLENLLAYNIGN</sequence>
<organism evidence="2 3">
    <name type="scientific">Ficus carica</name>
    <name type="common">Common fig</name>
    <dbReference type="NCBI Taxonomy" id="3494"/>
    <lineage>
        <taxon>Eukaryota</taxon>
        <taxon>Viridiplantae</taxon>
        <taxon>Streptophyta</taxon>
        <taxon>Embryophyta</taxon>
        <taxon>Tracheophyta</taxon>
        <taxon>Spermatophyta</taxon>
        <taxon>Magnoliopsida</taxon>
        <taxon>eudicotyledons</taxon>
        <taxon>Gunneridae</taxon>
        <taxon>Pentapetalae</taxon>
        <taxon>rosids</taxon>
        <taxon>fabids</taxon>
        <taxon>Rosales</taxon>
        <taxon>Moraceae</taxon>
        <taxon>Ficeae</taxon>
        <taxon>Ficus</taxon>
    </lineage>
</organism>
<feature type="chain" id="PRO_5041723551" evidence="1">
    <location>
        <begin position="25"/>
        <end position="113"/>
    </location>
</feature>
<evidence type="ECO:0000313" key="3">
    <source>
        <dbReference type="Proteomes" id="UP001187192"/>
    </source>
</evidence>